<evidence type="ECO:0000313" key="6">
    <source>
        <dbReference type="EMBL" id="KAL3760985.1"/>
    </source>
</evidence>
<dbReference type="Gene3D" id="2.40.50.140">
    <property type="entry name" value="Nucleic acid-binding proteins"/>
    <property type="match status" value="1"/>
</dbReference>
<organism evidence="6 7">
    <name type="scientific">Discostella pseudostelligera</name>
    <dbReference type="NCBI Taxonomy" id="259834"/>
    <lineage>
        <taxon>Eukaryota</taxon>
        <taxon>Sar</taxon>
        <taxon>Stramenopiles</taxon>
        <taxon>Ochrophyta</taxon>
        <taxon>Bacillariophyta</taxon>
        <taxon>Coscinodiscophyceae</taxon>
        <taxon>Thalassiosirophycidae</taxon>
        <taxon>Stephanodiscales</taxon>
        <taxon>Stephanodiscaceae</taxon>
        <taxon>Discostella</taxon>
    </lineage>
</organism>
<feature type="compositionally biased region" description="Gly residues" evidence="4">
    <location>
        <begin position="151"/>
        <end position="161"/>
    </location>
</feature>
<feature type="region of interest" description="Disordered" evidence="4">
    <location>
        <begin position="183"/>
        <end position="205"/>
    </location>
</feature>
<feature type="region of interest" description="Disordered" evidence="4">
    <location>
        <begin position="142"/>
        <end position="166"/>
    </location>
</feature>
<comment type="caution">
    <text evidence="6">The sequence shown here is derived from an EMBL/GenBank/DDBJ whole genome shotgun (WGS) entry which is preliminary data.</text>
</comment>
<gene>
    <name evidence="6" type="ORF">ACHAWU_009308</name>
</gene>
<dbReference type="EMBL" id="JALLBG020000167">
    <property type="protein sequence ID" value="KAL3760985.1"/>
    <property type="molecule type" value="Genomic_DNA"/>
</dbReference>
<evidence type="ECO:0000256" key="1">
    <source>
        <dbReference type="ARBA" id="ARBA00022555"/>
    </source>
</evidence>
<dbReference type="Proteomes" id="UP001530293">
    <property type="component" value="Unassembled WGS sequence"/>
</dbReference>
<evidence type="ECO:0000256" key="4">
    <source>
        <dbReference type="SAM" id="MobiDB-lite"/>
    </source>
</evidence>
<dbReference type="InterPro" id="IPR012340">
    <property type="entry name" value="NA-bd_OB-fold"/>
</dbReference>
<dbReference type="GO" id="GO:0000049">
    <property type="term" value="F:tRNA binding"/>
    <property type="evidence" value="ECO:0007669"/>
    <property type="project" value="UniProtKB-UniRule"/>
</dbReference>
<feature type="domain" description="TRNA-binding" evidence="5">
    <location>
        <begin position="28"/>
        <end position="146"/>
    </location>
</feature>
<dbReference type="InterPro" id="IPR002547">
    <property type="entry name" value="tRNA-bd_dom"/>
</dbReference>
<evidence type="ECO:0000256" key="3">
    <source>
        <dbReference type="PROSITE-ProRule" id="PRU00209"/>
    </source>
</evidence>
<dbReference type="SUPFAM" id="SSF50249">
    <property type="entry name" value="Nucleic acid-binding proteins"/>
    <property type="match status" value="1"/>
</dbReference>
<evidence type="ECO:0000259" key="5">
    <source>
        <dbReference type="PROSITE" id="PS50886"/>
    </source>
</evidence>
<sequence length="205" mass="21258">MRRSMKLSNISIAKRVSLTHSSNTKEIMADTSQYKVGIVLSVENKTISGKKPLKICSINIGNDDGEPITVVTNATNVRDGSRIVVAPIGSCVIDENGEELTIKKTVVSGIASEGMLCDARMLGWGSANAGIAAQVPESYAPGSYPPTTKPGAGGAGSGAEGGEVVAPAAPGLFEKKLTKEEKKALAKAKRDAKKEAKMKGGEDGE</sequence>
<proteinExistence type="predicted"/>
<keyword evidence="2 3" id="KW-0694">RNA-binding</keyword>
<name>A0ABD3MA68_9STRA</name>
<evidence type="ECO:0000256" key="2">
    <source>
        <dbReference type="ARBA" id="ARBA00022884"/>
    </source>
</evidence>
<evidence type="ECO:0000313" key="7">
    <source>
        <dbReference type="Proteomes" id="UP001530293"/>
    </source>
</evidence>
<keyword evidence="7" id="KW-1185">Reference proteome</keyword>
<dbReference type="AlphaFoldDB" id="A0ABD3MA68"/>
<dbReference type="Pfam" id="PF01588">
    <property type="entry name" value="tRNA_bind"/>
    <property type="match status" value="1"/>
</dbReference>
<reference evidence="6 7" key="1">
    <citation type="submission" date="2024-10" db="EMBL/GenBank/DDBJ databases">
        <title>Updated reference genomes for cyclostephanoid diatoms.</title>
        <authorList>
            <person name="Roberts W.R."/>
            <person name="Alverson A.J."/>
        </authorList>
    </citation>
    <scope>NUCLEOTIDE SEQUENCE [LARGE SCALE GENOMIC DNA]</scope>
    <source>
        <strain evidence="6 7">AJA232-27</strain>
    </source>
</reference>
<accession>A0ABD3MA68</accession>
<protein>
    <recommendedName>
        <fullName evidence="5">tRNA-binding domain-containing protein</fullName>
    </recommendedName>
</protein>
<keyword evidence="1 3" id="KW-0820">tRNA-binding</keyword>
<dbReference type="PROSITE" id="PS50886">
    <property type="entry name" value="TRBD"/>
    <property type="match status" value="1"/>
</dbReference>